<reference evidence="1 2" key="1">
    <citation type="submission" date="2015-01" db="EMBL/GenBank/DDBJ databases">
        <title>Genome Sequencing of Rickettsiales.</title>
        <authorList>
            <person name="Daugherty S.C."/>
            <person name="Su Q."/>
            <person name="Abolude K."/>
            <person name="Beier-Sexton M."/>
            <person name="Carlyon J.A."/>
            <person name="Carter R."/>
            <person name="Day N.P."/>
            <person name="Dumler S.J."/>
            <person name="Dyachenko V."/>
            <person name="Godinez A."/>
            <person name="Kurtti T.J."/>
            <person name="Lichay M."/>
            <person name="Mullins K.E."/>
            <person name="Ott S."/>
            <person name="Pappas-Brown V."/>
            <person name="Paris D.H."/>
            <person name="Patel P."/>
            <person name="Richards A.L."/>
            <person name="Sadzewicz L."/>
            <person name="Sears K."/>
            <person name="Seidman D."/>
            <person name="Sengamalay N."/>
            <person name="Stenos J."/>
            <person name="Tallon L.J."/>
            <person name="Vincent G."/>
            <person name="Fraser C.M."/>
            <person name="Munderloh U."/>
            <person name="Dunning-Hotopp J.C."/>
        </authorList>
    </citation>
    <scope>NUCLEOTIDE SEQUENCE [LARGE SCALE GENOMIC DNA]</scope>
    <source>
        <strain evidence="1 2">Ac/Pa</strain>
    </source>
</reference>
<gene>
    <name evidence="1" type="ORF">APHACPA_0672</name>
</gene>
<dbReference type="EMBL" id="LANR01000001">
    <property type="protein sequence ID" value="KJV61661.1"/>
    <property type="molecule type" value="Genomic_DNA"/>
</dbReference>
<proteinExistence type="predicted"/>
<organism evidence="1 2">
    <name type="scientific">Rickettsia amblyommatis str. Ac/Pa</name>
    <dbReference type="NCBI Taxonomy" id="1359164"/>
    <lineage>
        <taxon>Bacteria</taxon>
        <taxon>Pseudomonadati</taxon>
        <taxon>Pseudomonadota</taxon>
        <taxon>Alphaproteobacteria</taxon>
        <taxon>Rickettsiales</taxon>
        <taxon>Rickettsiaceae</taxon>
        <taxon>Rickettsieae</taxon>
        <taxon>Rickettsia</taxon>
        <taxon>spotted fever group</taxon>
    </lineage>
</organism>
<dbReference type="AlphaFoldDB" id="A0A0F3N174"/>
<dbReference type="PATRIC" id="fig|1359164.3.peg.666"/>
<accession>A0A0F3N174</accession>
<protein>
    <submittedName>
        <fullName evidence="1">Cell surface antigen-like Sca8 domain protein</fullName>
    </submittedName>
</protein>
<dbReference type="Proteomes" id="UP000033556">
    <property type="component" value="Unassembled WGS sequence"/>
</dbReference>
<evidence type="ECO:0000313" key="2">
    <source>
        <dbReference type="Proteomes" id="UP000033556"/>
    </source>
</evidence>
<sequence>MIIVKNLMLKSNEKIEKLMKLSHDRSNLKLLIISVLAF</sequence>
<evidence type="ECO:0000313" key="1">
    <source>
        <dbReference type="EMBL" id="KJV61661.1"/>
    </source>
</evidence>
<comment type="caution">
    <text evidence="1">The sequence shown here is derived from an EMBL/GenBank/DDBJ whole genome shotgun (WGS) entry which is preliminary data.</text>
</comment>
<keyword evidence="2" id="KW-1185">Reference proteome</keyword>
<name>A0A0F3N174_RICAM</name>